<organism evidence="25 26">
    <name type="scientific">Pomacea canaliculata</name>
    <name type="common">Golden apple snail</name>
    <dbReference type="NCBI Taxonomy" id="400727"/>
    <lineage>
        <taxon>Eukaryota</taxon>
        <taxon>Metazoa</taxon>
        <taxon>Spiralia</taxon>
        <taxon>Lophotrochozoa</taxon>
        <taxon>Mollusca</taxon>
        <taxon>Gastropoda</taxon>
        <taxon>Caenogastropoda</taxon>
        <taxon>Architaenioglossa</taxon>
        <taxon>Ampullarioidea</taxon>
        <taxon>Ampullariidae</taxon>
        <taxon>Pomacea</taxon>
    </lineage>
</organism>
<protein>
    <recommendedName>
        <fullName evidence="20">RecQ-like DNA helicase BLM</fullName>
        <ecNumber evidence="17">5.6.2.4</ecNumber>
    </recommendedName>
    <alternativeName>
        <fullName evidence="18">DNA 3'-5' helicase BLM</fullName>
    </alternativeName>
</protein>
<dbReference type="PROSITE" id="PS50967">
    <property type="entry name" value="HRDC"/>
    <property type="match status" value="1"/>
</dbReference>
<evidence type="ECO:0000256" key="5">
    <source>
        <dbReference type="ARBA" id="ARBA00022723"/>
    </source>
</evidence>
<dbReference type="Gene3D" id="3.40.50.300">
    <property type="entry name" value="P-loop containing nucleotide triphosphate hydrolases"/>
    <property type="match status" value="2"/>
</dbReference>
<proteinExistence type="inferred from homology"/>
<keyword evidence="8" id="KW-0378">Hydrolase</keyword>
<feature type="compositionally biased region" description="Basic residues" evidence="21">
    <location>
        <begin position="1069"/>
        <end position="1093"/>
    </location>
</feature>
<dbReference type="InterPro" id="IPR002121">
    <property type="entry name" value="HRDC_dom"/>
</dbReference>
<evidence type="ECO:0000256" key="20">
    <source>
        <dbReference type="ARBA" id="ARBA00073450"/>
    </source>
</evidence>
<evidence type="ECO:0000256" key="14">
    <source>
        <dbReference type="ARBA" id="ARBA00023235"/>
    </source>
</evidence>
<feature type="compositionally biased region" description="Low complexity" evidence="21">
    <location>
        <begin position="1109"/>
        <end position="1128"/>
    </location>
</feature>
<dbReference type="InterPro" id="IPR044876">
    <property type="entry name" value="HRDC_dom_sf"/>
</dbReference>
<dbReference type="Gene3D" id="1.10.150.80">
    <property type="entry name" value="HRDC domain"/>
    <property type="match status" value="1"/>
</dbReference>
<dbReference type="GO" id="GO:0043138">
    <property type="term" value="F:3'-5' DNA helicase activity"/>
    <property type="evidence" value="ECO:0007669"/>
    <property type="project" value="UniProtKB-EC"/>
</dbReference>
<comment type="subcellular location">
    <subcellularLocation>
        <location evidence="2">Nucleus</location>
    </subcellularLocation>
</comment>
<evidence type="ECO:0000259" key="24">
    <source>
        <dbReference type="PROSITE" id="PS51194"/>
    </source>
</evidence>
<dbReference type="EC" id="5.6.2.4" evidence="17"/>
<name>A0A2T7PWK2_POMCA</name>
<evidence type="ECO:0000256" key="1">
    <source>
        <dbReference type="ARBA" id="ARBA00001947"/>
    </source>
</evidence>
<feature type="compositionally biased region" description="Polar residues" evidence="21">
    <location>
        <begin position="355"/>
        <end position="366"/>
    </location>
</feature>
<keyword evidence="5" id="KW-0479">Metal-binding</keyword>
<dbReference type="GO" id="GO:0009378">
    <property type="term" value="F:four-way junction helicase activity"/>
    <property type="evidence" value="ECO:0007669"/>
    <property type="project" value="TreeGrafter"/>
</dbReference>
<dbReference type="FunFam" id="3.40.50.300:FF:000537">
    <property type="entry name" value="Bloom syndrome RecQ-like helicase"/>
    <property type="match status" value="1"/>
</dbReference>
<keyword evidence="9" id="KW-0347">Helicase</keyword>
<dbReference type="STRING" id="400727.A0A2T7PWK2"/>
<evidence type="ECO:0000313" key="25">
    <source>
        <dbReference type="EMBL" id="PVD37815.1"/>
    </source>
</evidence>
<dbReference type="InterPro" id="IPR036388">
    <property type="entry name" value="WH-like_DNA-bd_sf"/>
</dbReference>
<dbReference type="PANTHER" id="PTHR13710">
    <property type="entry name" value="DNA HELICASE RECQ FAMILY MEMBER"/>
    <property type="match status" value="1"/>
</dbReference>
<evidence type="ECO:0000256" key="6">
    <source>
        <dbReference type="ARBA" id="ARBA00022741"/>
    </source>
</evidence>
<dbReference type="GO" id="GO:0046872">
    <property type="term" value="F:metal ion binding"/>
    <property type="evidence" value="ECO:0007669"/>
    <property type="project" value="UniProtKB-KW"/>
</dbReference>
<dbReference type="GO" id="GO:0000724">
    <property type="term" value="P:double-strand break repair via homologous recombination"/>
    <property type="evidence" value="ECO:0007669"/>
    <property type="project" value="TreeGrafter"/>
</dbReference>
<keyword evidence="4" id="KW-0235">DNA replication</keyword>
<gene>
    <name evidence="25" type="ORF">C0Q70_00417</name>
</gene>
<dbReference type="GO" id="GO:0005634">
    <property type="term" value="C:nucleus"/>
    <property type="evidence" value="ECO:0007669"/>
    <property type="project" value="UniProtKB-SubCell"/>
</dbReference>
<evidence type="ECO:0000256" key="12">
    <source>
        <dbReference type="ARBA" id="ARBA00023125"/>
    </source>
</evidence>
<evidence type="ECO:0000256" key="10">
    <source>
        <dbReference type="ARBA" id="ARBA00022833"/>
    </source>
</evidence>
<reference evidence="25 26" key="1">
    <citation type="submission" date="2018-04" db="EMBL/GenBank/DDBJ databases">
        <title>The genome of golden apple snail Pomacea canaliculata provides insight into stress tolerance and invasive adaptation.</title>
        <authorList>
            <person name="Liu C."/>
            <person name="Liu B."/>
            <person name="Ren Y."/>
            <person name="Zhang Y."/>
            <person name="Wang H."/>
            <person name="Li S."/>
            <person name="Jiang F."/>
            <person name="Yin L."/>
            <person name="Zhang G."/>
            <person name="Qian W."/>
            <person name="Fan W."/>
        </authorList>
    </citation>
    <scope>NUCLEOTIDE SEQUENCE [LARGE SCALE GENOMIC DNA]</scope>
    <source>
        <strain evidence="25">SZHN2017</strain>
        <tissue evidence="25">Muscle</tissue>
    </source>
</reference>
<accession>A0A2T7PWK2</accession>
<sequence length="1159" mass="128964">MSRQAAGSVVPQASGPVGTMFHQSQALSPSPPDITKLPCSRFVQRSESSRVDVTKHPLLTTDVFQMTKEHHSDLQQLLLQATDEVCEIICTASTAALMNLGVSDYTRLQALLAIRKQIKDRQSLITLSATCGSPDNGAHSFLQNCHSNILPVKDAENVNASKVMTHTSPSVSKSVVKKIPVTRLQPVTASPVPCGDSFFEDADKFTQSHTSYLQDTRPIALISAGDPVPTNVSKDRESFSGSITSFSGSQFQQTKNCTVSVRQNSDSSPIVINDDSNNALRDVCVDSFRFDYDISVASHKSNAKQNERRADWSTDSNCTSFESIVDGFEENGDDFDMADIKEWDKQAGESDADTLKSTSLDTTNTEADPYIPMFGSSDKDDGATGEFDGENFPHSKELRKVFHTVFGLREFRHNQLQAINAALLGHDCFILMPTGGGKSLCYQLPGLVARGVSVIVSPLRALIQDQVQRLIAFDIPAAHLSGEMDTGQANTVYSQLYQRDPGVKLLYVTPEKLSASDKLLSSLESLFRRQMLNRFVIDEAHCVSQWGHDFRPDYKKLNVLRTKFPGVPVMALTATATPRVRRDIIHQLAMKEPKWFMQSFNRPNLKYSVKPKKPSNATADVTEMIKSNFKHDCGIIYCLSRKECDTVAEQLKKSGIEAESYHAGLSDSERNRVQDRWLNGDKCQVICATIAFGMGIDKADVRFVIHYSLPKSVEGYYQEAGRAGRDGMLAHCILLYTYSDVRRLRSMIERDQCATYESKRVHINNLFRMVHYCENVADCRRSQVLHYFGEHHFDREHCNVVPGALCDNCKSKDLFIVRDVTEDAKEIVKCVRELTSGRRSDYTLLHFVEIFKGSQNTRIMDLGHNKLALHGRGTAYSRGDAERLLHRLVIEEILAEELRTTAADTTACYIMLGSKAADLMHDKIKVQMAVQGGRKQNKMCRIGQEPQTSRQQLIDNCYKELVILAKTIASEHGSKNYALIFPNAMLWQLAEKTPLTVEEMKKEIDGMPETKINKYGAHRFLDITTKFCIMVSTLPNEDLKDNDAELHKTEDWASPYFSAPSTSVTPRRGYGRGKRGRPKPRKKNSHGGVKRKGGSSVGTRGRGQRGHSSFRGSFTSSSESRGSAKSGPSRGGGVTKSTLGMMPDPRSRPYLASVGSYMG</sequence>
<dbReference type="Proteomes" id="UP000245119">
    <property type="component" value="Linkage Group LG1"/>
</dbReference>
<dbReference type="AlphaFoldDB" id="A0A2T7PWK2"/>
<evidence type="ECO:0000256" key="3">
    <source>
        <dbReference type="ARBA" id="ARBA00005446"/>
    </source>
</evidence>
<evidence type="ECO:0000256" key="17">
    <source>
        <dbReference type="ARBA" id="ARBA00034808"/>
    </source>
</evidence>
<dbReference type="FunFam" id="3.40.50.300:FF:000340">
    <property type="entry name" value="Bloom syndrome, RecQ helicase"/>
    <property type="match status" value="1"/>
</dbReference>
<comment type="cofactor">
    <cofactor evidence="1">
        <name>Zn(2+)</name>
        <dbReference type="ChEBI" id="CHEBI:29105"/>
    </cofactor>
</comment>
<keyword evidence="10" id="KW-0862">Zinc</keyword>
<evidence type="ECO:0000313" key="26">
    <source>
        <dbReference type="Proteomes" id="UP000245119"/>
    </source>
</evidence>
<dbReference type="PANTHER" id="PTHR13710:SF153">
    <property type="entry name" value="RECQ-LIKE DNA HELICASE BLM"/>
    <property type="match status" value="1"/>
</dbReference>
<comment type="catalytic activity">
    <reaction evidence="19">
        <text>ATP + H2O = ADP + phosphate + H(+)</text>
        <dbReference type="Rhea" id="RHEA:13065"/>
        <dbReference type="ChEBI" id="CHEBI:15377"/>
        <dbReference type="ChEBI" id="CHEBI:15378"/>
        <dbReference type="ChEBI" id="CHEBI:30616"/>
        <dbReference type="ChEBI" id="CHEBI:43474"/>
        <dbReference type="ChEBI" id="CHEBI:456216"/>
    </reaction>
</comment>
<comment type="similarity">
    <text evidence="3">Belongs to the helicase family. RecQ subfamily.</text>
</comment>
<dbReference type="InterPro" id="IPR011545">
    <property type="entry name" value="DEAD/DEAH_box_helicase_dom"/>
</dbReference>
<keyword evidence="15" id="KW-0539">Nucleus</keyword>
<dbReference type="PROSITE" id="PS51192">
    <property type="entry name" value="HELICASE_ATP_BIND_1"/>
    <property type="match status" value="1"/>
</dbReference>
<dbReference type="GO" id="GO:0005524">
    <property type="term" value="F:ATP binding"/>
    <property type="evidence" value="ECO:0007669"/>
    <property type="project" value="UniProtKB-KW"/>
</dbReference>
<evidence type="ECO:0000256" key="15">
    <source>
        <dbReference type="ARBA" id="ARBA00023242"/>
    </source>
</evidence>
<dbReference type="InterPro" id="IPR014001">
    <property type="entry name" value="Helicase_ATP-bd"/>
</dbReference>
<evidence type="ECO:0000256" key="2">
    <source>
        <dbReference type="ARBA" id="ARBA00004123"/>
    </source>
</evidence>
<comment type="caution">
    <text evidence="25">The sequence shown here is derived from an EMBL/GenBank/DDBJ whole genome shotgun (WGS) entry which is preliminary data.</text>
</comment>
<dbReference type="Pfam" id="PF00270">
    <property type="entry name" value="DEAD"/>
    <property type="match status" value="1"/>
</dbReference>
<dbReference type="GO" id="GO:0006260">
    <property type="term" value="P:DNA replication"/>
    <property type="evidence" value="ECO:0007669"/>
    <property type="project" value="UniProtKB-KW"/>
</dbReference>
<dbReference type="NCBIfam" id="TIGR00614">
    <property type="entry name" value="recQ_fam"/>
    <property type="match status" value="1"/>
</dbReference>
<keyword evidence="6" id="KW-0547">Nucleotide-binding</keyword>
<dbReference type="OMA" id="INSHIPC"/>
<dbReference type="SUPFAM" id="SSF47819">
    <property type="entry name" value="HRDC-like"/>
    <property type="match status" value="1"/>
</dbReference>
<feature type="region of interest" description="Disordered" evidence="21">
    <location>
        <begin position="1"/>
        <end position="30"/>
    </location>
</feature>
<feature type="region of interest" description="Disordered" evidence="21">
    <location>
        <begin position="346"/>
        <end position="374"/>
    </location>
</feature>
<evidence type="ECO:0000259" key="23">
    <source>
        <dbReference type="PROSITE" id="PS51192"/>
    </source>
</evidence>
<dbReference type="GO" id="GO:0016787">
    <property type="term" value="F:hydrolase activity"/>
    <property type="evidence" value="ECO:0007669"/>
    <property type="project" value="UniProtKB-KW"/>
</dbReference>
<dbReference type="GO" id="GO:0005694">
    <property type="term" value="C:chromosome"/>
    <property type="evidence" value="ECO:0007669"/>
    <property type="project" value="TreeGrafter"/>
</dbReference>
<feature type="domain" description="HRDC" evidence="22">
    <location>
        <begin position="951"/>
        <end position="1034"/>
    </location>
</feature>
<feature type="domain" description="Helicase C-terminal" evidence="24">
    <location>
        <begin position="620"/>
        <end position="767"/>
    </location>
</feature>
<dbReference type="Pfam" id="PF09382">
    <property type="entry name" value="RQC"/>
    <property type="match status" value="1"/>
</dbReference>
<dbReference type="Pfam" id="PF16124">
    <property type="entry name" value="RecQ_Zn_bind"/>
    <property type="match status" value="1"/>
</dbReference>
<dbReference type="InterPro" id="IPR001650">
    <property type="entry name" value="Helicase_C-like"/>
</dbReference>
<evidence type="ECO:0000256" key="4">
    <source>
        <dbReference type="ARBA" id="ARBA00022705"/>
    </source>
</evidence>
<dbReference type="InterPro" id="IPR010997">
    <property type="entry name" value="HRDC-like_sf"/>
</dbReference>
<dbReference type="PROSITE" id="PS51194">
    <property type="entry name" value="HELICASE_CTER"/>
    <property type="match status" value="1"/>
</dbReference>
<evidence type="ECO:0000256" key="9">
    <source>
        <dbReference type="ARBA" id="ARBA00022806"/>
    </source>
</evidence>
<dbReference type="InterPro" id="IPR036390">
    <property type="entry name" value="WH_DNA-bd_sf"/>
</dbReference>
<evidence type="ECO:0000256" key="21">
    <source>
        <dbReference type="SAM" id="MobiDB-lite"/>
    </source>
</evidence>
<dbReference type="InterPro" id="IPR027417">
    <property type="entry name" value="P-loop_NTPase"/>
</dbReference>
<evidence type="ECO:0000256" key="7">
    <source>
        <dbReference type="ARBA" id="ARBA00022763"/>
    </source>
</evidence>
<evidence type="ECO:0000256" key="19">
    <source>
        <dbReference type="ARBA" id="ARBA00049360"/>
    </source>
</evidence>
<keyword evidence="13" id="KW-0234">DNA repair</keyword>
<evidence type="ECO:0000256" key="18">
    <source>
        <dbReference type="ARBA" id="ARBA00044542"/>
    </source>
</evidence>
<comment type="catalytic activity">
    <reaction evidence="16">
        <text>Couples ATP hydrolysis with the unwinding of duplex DNA by translocating in the 3'-5' direction.</text>
        <dbReference type="EC" id="5.6.2.4"/>
    </reaction>
</comment>
<keyword evidence="12" id="KW-0238">DNA-binding</keyword>
<evidence type="ECO:0000259" key="22">
    <source>
        <dbReference type="PROSITE" id="PS50967"/>
    </source>
</evidence>
<dbReference type="CDD" id="cd18794">
    <property type="entry name" value="SF2_C_RecQ"/>
    <property type="match status" value="1"/>
</dbReference>
<dbReference type="FunFam" id="1.10.10.10:FF:000495">
    <property type="entry name" value="RecQ family helicase MusN"/>
    <property type="match status" value="1"/>
</dbReference>
<keyword evidence="26" id="KW-1185">Reference proteome</keyword>
<dbReference type="OrthoDB" id="10261556at2759"/>
<keyword evidence="7" id="KW-0227">DNA damage</keyword>
<dbReference type="SMART" id="SM00487">
    <property type="entry name" value="DEXDc"/>
    <property type="match status" value="1"/>
</dbReference>
<dbReference type="GO" id="GO:0005737">
    <property type="term" value="C:cytoplasm"/>
    <property type="evidence" value="ECO:0007669"/>
    <property type="project" value="TreeGrafter"/>
</dbReference>
<keyword evidence="11" id="KW-0067">ATP-binding</keyword>
<evidence type="ECO:0000256" key="8">
    <source>
        <dbReference type="ARBA" id="ARBA00022801"/>
    </source>
</evidence>
<dbReference type="SUPFAM" id="SSF46785">
    <property type="entry name" value="Winged helix' DNA-binding domain"/>
    <property type="match status" value="1"/>
</dbReference>
<dbReference type="Pfam" id="PF00271">
    <property type="entry name" value="Helicase_C"/>
    <property type="match status" value="1"/>
</dbReference>
<feature type="domain" description="Helicase ATP-binding" evidence="23">
    <location>
        <begin position="419"/>
        <end position="594"/>
    </location>
</feature>
<dbReference type="SMART" id="SM00956">
    <property type="entry name" value="RQC"/>
    <property type="match status" value="1"/>
</dbReference>
<keyword evidence="14" id="KW-0413">Isomerase</keyword>
<dbReference type="SUPFAM" id="SSF52540">
    <property type="entry name" value="P-loop containing nucleoside triphosphate hydrolases"/>
    <property type="match status" value="1"/>
</dbReference>
<dbReference type="InterPro" id="IPR018982">
    <property type="entry name" value="RQC_domain"/>
</dbReference>
<dbReference type="GO" id="GO:0003677">
    <property type="term" value="F:DNA binding"/>
    <property type="evidence" value="ECO:0007669"/>
    <property type="project" value="UniProtKB-KW"/>
</dbReference>
<dbReference type="InterPro" id="IPR032284">
    <property type="entry name" value="RecQ_Zn-bd"/>
</dbReference>
<feature type="region of interest" description="Disordered" evidence="21">
    <location>
        <begin position="1055"/>
        <end position="1159"/>
    </location>
</feature>
<dbReference type="InterPro" id="IPR004589">
    <property type="entry name" value="DNA_helicase_ATP-dep_RecQ"/>
</dbReference>
<evidence type="ECO:0000256" key="11">
    <source>
        <dbReference type="ARBA" id="ARBA00022840"/>
    </source>
</evidence>
<evidence type="ECO:0000256" key="16">
    <source>
        <dbReference type="ARBA" id="ARBA00034617"/>
    </source>
</evidence>
<dbReference type="Pfam" id="PF00570">
    <property type="entry name" value="HRDC"/>
    <property type="match status" value="1"/>
</dbReference>
<dbReference type="SMART" id="SM00490">
    <property type="entry name" value="HELICc"/>
    <property type="match status" value="1"/>
</dbReference>
<dbReference type="EMBL" id="PZQS01000001">
    <property type="protein sequence ID" value="PVD37815.1"/>
    <property type="molecule type" value="Genomic_DNA"/>
</dbReference>
<dbReference type="SMART" id="SM00341">
    <property type="entry name" value="HRDC"/>
    <property type="match status" value="1"/>
</dbReference>
<evidence type="ECO:0000256" key="13">
    <source>
        <dbReference type="ARBA" id="ARBA00023204"/>
    </source>
</evidence>
<dbReference type="Gene3D" id="1.10.10.10">
    <property type="entry name" value="Winged helix-like DNA-binding domain superfamily/Winged helix DNA-binding domain"/>
    <property type="match status" value="1"/>
</dbReference>